<dbReference type="GO" id="GO:0047533">
    <property type="term" value="F:2,5-dioxovalerate dehydrogenase (NADP+) activity"/>
    <property type="evidence" value="ECO:0007669"/>
    <property type="project" value="UniProtKB-EC"/>
</dbReference>
<dbReference type="SUPFAM" id="SSF53720">
    <property type="entry name" value="ALDH-like"/>
    <property type="match status" value="1"/>
</dbReference>
<evidence type="ECO:0000313" key="4">
    <source>
        <dbReference type="EMBL" id="SAY43264.1"/>
    </source>
</evidence>
<accession>A0A1C3HDY0</accession>
<dbReference type="InterPro" id="IPR016161">
    <property type="entry name" value="Ald_DH/histidinol_DH"/>
</dbReference>
<dbReference type="FunFam" id="3.40.309.10:FF:000004">
    <property type="entry name" value="Succinate-semialdehyde dehydrogenase I"/>
    <property type="match status" value="1"/>
</dbReference>
<comment type="similarity">
    <text evidence="1">Belongs to the aldehyde dehydrogenase family.</text>
</comment>
<dbReference type="PROSITE" id="PS00070">
    <property type="entry name" value="ALDEHYDE_DEHYDR_CYS"/>
    <property type="match status" value="1"/>
</dbReference>
<dbReference type="CDD" id="cd07103">
    <property type="entry name" value="ALDH_F5_SSADH_GabD"/>
    <property type="match status" value="1"/>
</dbReference>
<protein>
    <submittedName>
        <fullName evidence="4">Alpha-ketoglutaric semialdehyde dehydrogenase</fullName>
        <ecNumber evidence="4">1.2.1.26</ecNumber>
    </submittedName>
</protein>
<dbReference type="InterPro" id="IPR016160">
    <property type="entry name" value="Ald_DH_CS_CYS"/>
</dbReference>
<dbReference type="EC" id="1.2.1.26" evidence="4"/>
<organism evidence="4">
    <name type="scientific">Serratia marcescens</name>
    <dbReference type="NCBI Taxonomy" id="615"/>
    <lineage>
        <taxon>Bacteria</taxon>
        <taxon>Pseudomonadati</taxon>
        <taxon>Pseudomonadota</taxon>
        <taxon>Gammaproteobacteria</taxon>
        <taxon>Enterobacterales</taxon>
        <taxon>Yersiniaceae</taxon>
        <taxon>Serratia</taxon>
    </lineage>
</organism>
<sequence>MYPDTQLYIDGQWRNALAGKTLPVTNPATDEIIGQVAHAATEDLDLALAATERGFNVWRDTAAHQRANLMRKAAALLRERANAIAAVMTQEQGKPVAQAKIEILNAADVIDWFAGEATRTYGQIIPSRARDVQQQTLKLPVGPVAAFTPWNFPINQIVRKLSAALAAGCSIIVKGPEETPASPAELIKAFADAGIPAGVIALVYGTPAEISEYLIPHPTIRKISFTGSTRVGKHLAALAGQHMKKATMELGGHAPVLIFDDADLDAAAKELAQSKFRNAGQVCIAPTRFLIQQGVYEAFVEKFTAAVRELKLGNGLEDGVTMGPMVLGRSVDNIEALVQDAVAHGAKACTGGKRVAGKGNFFEPTVLRDVPLSARAMSEEPFGPVALLRPFATYDEAIAEANRLPYGLAAYAYSRNIATVNALGCDVESGMLSINHIGFGLPETPFGGVKDSGHGTEGGSEAIESYLETRFVTVAGR</sequence>
<feature type="domain" description="Aldehyde dehydrogenase" evidence="3">
    <location>
        <begin position="16"/>
        <end position="472"/>
    </location>
</feature>
<keyword evidence="2 4" id="KW-0560">Oxidoreductase</keyword>
<reference evidence="4" key="1">
    <citation type="submission" date="2016-05" db="EMBL/GenBank/DDBJ databases">
        <authorList>
            <person name="Cock P.J.A."/>
            <person name="Cock P.J.A."/>
        </authorList>
    </citation>
    <scope>NUCLEOTIDE SEQUENCE</scope>
    <source>
        <strain evidence="4">PWN146_assembly</strain>
    </source>
</reference>
<proteinExistence type="inferred from homology"/>
<dbReference type="InterPro" id="IPR016162">
    <property type="entry name" value="Ald_DH_N"/>
</dbReference>
<dbReference type="Gene3D" id="3.40.605.10">
    <property type="entry name" value="Aldehyde Dehydrogenase, Chain A, domain 1"/>
    <property type="match status" value="1"/>
</dbReference>
<gene>
    <name evidence="4" type="primary">araE</name>
    <name evidence="4" type="ORF">PWN146_01955</name>
</gene>
<dbReference type="InterPro" id="IPR050740">
    <property type="entry name" value="Aldehyde_DH_Superfamily"/>
</dbReference>
<dbReference type="PANTHER" id="PTHR43353:SF5">
    <property type="entry name" value="SUCCINATE-SEMIALDEHYDE DEHYDROGENASE, MITOCHONDRIAL"/>
    <property type="match status" value="1"/>
</dbReference>
<dbReference type="InterPro" id="IPR016163">
    <property type="entry name" value="Ald_DH_C"/>
</dbReference>
<dbReference type="PANTHER" id="PTHR43353">
    <property type="entry name" value="SUCCINATE-SEMIALDEHYDE DEHYDROGENASE, MITOCHONDRIAL"/>
    <property type="match status" value="1"/>
</dbReference>
<evidence type="ECO:0000256" key="2">
    <source>
        <dbReference type="ARBA" id="ARBA00023002"/>
    </source>
</evidence>
<dbReference type="FunFam" id="3.40.605.10:FF:000033">
    <property type="entry name" value="NAD-dependent succinate-semialdehyde dehydrogenase"/>
    <property type="match status" value="1"/>
</dbReference>
<dbReference type="InterPro" id="IPR015590">
    <property type="entry name" value="Aldehyde_DH_dom"/>
</dbReference>
<name>A0A1C3HDY0_SERMA</name>
<evidence type="ECO:0000259" key="3">
    <source>
        <dbReference type="Pfam" id="PF00171"/>
    </source>
</evidence>
<dbReference type="Gene3D" id="3.40.309.10">
    <property type="entry name" value="Aldehyde Dehydrogenase, Chain A, domain 2"/>
    <property type="match status" value="1"/>
</dbReference>
<dbReference type="Pfam" id="PF00171">
    <property type="entry name" value="Aldedh"/>
    <property type="match status" value="1"/>
</dbReference>
<evidence type="ECO:0000256" key="1">
    <source>
        <dbReference type="ARBA" id="ARBA00009986"/>
    </source>
</evidence>
<dbReference type="EMBL" id="LT575490">
    <property type="protein sequence ID" value="SAY43264.1"/>
    <property type="molecule type" value="Genomic_DNA"/>
</dbReference>
<dbReference type="AlphaFoldDB" id="A0A1C3HDY0"/>